<dbReference type="Pfam" id="PF00970">
    <property type="entry name" value="FAD_binding_6"/>
    <property type="match status" value="1"/>
</dbReference>
<keyword evidence="7" id="KW-0408">Iron</keyword>
<evidence type="ECO:0000256" key="3">
    <source>
        <dbReference type="ARBA" id="ARBA00022339"/>
    </source>
</evidence>
<evidence type="ECO:0000256" key="5">
    <source>
        <dbReference type="ARBA" id="ARBA00022723"/>
    </source>
</evidence>
<dbReference type="SUPFAM" id="SSF63380">
    <property type="entry name" value="Riboflavin synthase domain-like"/>
    <property type="match status" value="1"/>
</dbReference>
<dbReference type="SUPFAM" id="SSF55856">
    <property type="entry name" value="Cytochrome b5-like heme/steroid binding domain"/>
    <property type="match status" value="1"/>
</dbReference>
<dbReference type="PROSITE" id="PS51203">
    <property type="entry name" value="CS"/>
    <property type="match status" value="1"/>
</dbReference>
<dbReference type="PROSITE" id="PS00191">
    <property type="entry name" value="CYTOCHROME_B5_1"/>
    <property type="match status" value="1"/>
</dbReference>
<evidence type="ECO:0000313" key="15">
    <source>
        <dbReference type="Proteomes" id="UP001318040"/>
    </source>
</evidence>
<dbReference type="InterPro" id="IPR001199">
    <property type="entry name" value="Cyt_B5-like_heme/steroid-bd"/>
</dbReference>
<dbReference type="InterPro" id="IPR008978">
    <property type="entry name" value="HSP20-like_chaperone"/>
</dbReference>
<dbReference type="PROSITE" id="PS50255">
    <property type="entry name" value="CYTOCHROME_B5_2"/>
    <property type="match status" value="1"/>
</dbReference>
<dbReference type="GO" id="GO:0005783">
    <property type="term" value="C:endoplasmic reticulum"/>
    <property type="evidence" value="ECO:0007669"/>
    <property type="project" value="TreeGrafter"/>
</dbReference>
<dbReference type="Pfam" id="PF00173">
    <property type="entry name" value="Cyt-b5"/>
    <property type="match status" value="1"/>
</dbReference>
<dbReference type="InterPro" id="IPR036400">
    <property type="entry name" value="Cyt_B5-like_heme/steroid_sf"/>
</dbReference>
<evidence type="ECO:0000256" key="4">
    <source>
        <dbReference type="ARBA" id="ARBA00022617"/>
    </source>
</evidence>
<dbReference type="Pfam" id="PF00175">
    <property type="entry name" value="NAD_binding_1"/>
    <property type="match status" value="1"/>
</dbReference>
<dbReference type="SUPFAM" id="SSF49764">
    <property type="entry name" value="HSP20-like chaperones"/>
    <property type="match status" value="1"/>
</dbReference>
<keyword evidence="6" id="KW-0560">Oxidoreductase</keyword>
<dbReference type="SMART" id="SM01117">
    <property type="entry name" value="Cyt-b5"/>
    <property type="match status" value="1"/>
</dbReference>
<organism evidence="15 17">
    <name type="scientific">Petromyzon marinus</name>
    <name type="common">Sea lamprey</name>
    <dbReference type="NCBI Taxonomy" id="7757"/>
    <lineage>
        <taxon>Eukaryota</taxon>
        <taxon>Metazoa</taxon>
        <taxon>Chordata</taxon>
        <taxon>Craniata</taxon>
        <taxon>Vertebrata</taxon>
        <taxon>Cyclostomata</taxon>
        <taxon>Hyperoartia</taxon>
        <taxon>Petromyzontiformes</taxon>
        <taxon>Petromyzontidae</taxon>
        <taxon>Petromyzon</taxon>
    </lineage>
</organism>
<dbReference type="PANTHER" id="PTHR46237:SF1">
    <property type="entry name" value="CYTOCHROME B5 REDUCTASE 4"/>
    <property type="match status" value="1"/>
</dbReference>
<dbReference type="Pfam" id="PF04969">
    <property type="entry name" value="CS"/>
    <property type="match status" value="1"/>
</dbReference>
<evidence type="ECO:0000259" key="14">
    <source>
        <dbReference type="PROSITE" id="PS51384"/>
    </source>
</evidence>
<protein>
    <recommendedName>
        <fullName evidence="3">Cytochrome b5 reductase 4</fullName>
        <ecNumber evidence="2">1.6.2.2</ecNumber>
    </recommendedName>
    <alternativeName>
        <fullName evidence="10">Flavohemoprotein b5/b5R</fullName>
    </alternativeName>
    <alternativeName>
        <fullName evidence="9">cb5/cb5R</fullName>
    </alternativeName>
</protein>
<dbReference type="GO" id="GO:0006801">
    <property type="term" value="P:superoxide metabolic process"/>
    <property type="evidence" value="ECO:0007669"/>
    <property type="project" value="TreeGrafter"/>
</dbReference>
<dbReference type="Gene3D" id="3.10.120.10">
    <property type="entry name" value="Cytochrome b5-like heme/steroid binding domain"/>
    <property type="match status" value="1"/>
</dbReference>
<dbReference type="EC" id="1.6.2.2" evidence="2"/>
<dbReference type="GO" id="GO:0046872">
    <property type="term" value="F:metal ion binding"/>
    <property type="evidence" value="ECO:0007669"/>
    <property type="project" value="UniProtKB-KW"/>
</dbReference>
<dbReference type="InterPro" id="IPR001433">
    <property type="entry name" value="OxRdtase_FAD/NAD-bd"/>
</dbReference>
<evidence type="ECO:0000259" key="12">
    <source>
        <dbReference type="PROSITE" id="PS50255"/>
    </source>
</evidence>
<feature type="domain" description="Cytochrome b5 heme-binding" evidence="12">
    <location>
        <begin position="85"/>
        <end position="161"/>
    </location>
</feature>
<dbReference type="InterPro" id="IPR007052">
    <property type="entry name" value="CS_dom"/>
</dbReference>
<feature type="domain" description="CS" evidence="13">
    <location>
        <begin position="206"/>
        <end position="298"/>
    </location>
</feature>
<dbReference type="FunFam" id="3.40.50.80:FF:000021">
    <property type="entry name" value="Cytochrome b5 reductase 4"/>
    <property type="match status" value="1"/>
</dbReference>
<comment type="catalytic activity">
    <reaction evidence="11">
        <text>2 Fe(III)-[cytochrome b5] + NADH = 2 Fe(II)-[cytochrome b5] + NAD(+) + H(+)</text>
        <dbReference type="Rhea" id="RHEA:46680"/>
        <dbReference type="Rhea" id="RHEA-COMP:10438"/>
        <dbReference type="Rhea" id="RHEA-COMP:10439"/>
        <dbReference type="ChEBI" id="CHEBI:15378"/>
        <dbReference type="ChEBI" id="CHEBI:29033"/>
        <dbReference type="ChEBI" id="CHEBI:29034"/>
        <dbReference type="ChEBI" id="CHEBI:57540"/>
        <dbReference type="ChEBI" id="CHEBI:57945"/>
        <dbReference type="EC" id="1.6.2.2"/>
    </reaction>
</comment>
<dbReference type="RefSeq" id="XP_032829495.1">
    <property type="nucleotide sequence ID" value="XM_032973604.1"/>
</dbReference>
<dbReference type="InterPro" id="IPR039261">
    <property type="entry name" value="FNR_nucleotide-bd"/>
</dbReference>
<keyword evidence="15" id="KW-1185">Reference proteome</keyword>
<dbReference type="KEGG" id="pmrn:116953416"/>
<evidence type="ECO:0000259" key="13">
    <source>
        <dbReference type="PROSITE" id="PS51203"/>
    </source>
</evidence>
<accession>A0AAJ7U4C2</accession>
<keyword evidence="8" id="KW-0520">NAD</keyword>
<evidence type="ECO:0000256" key="2">
    <source>
        <dbReference type="ARBA" id="ARBA00012011"/>
    </source>
</evidence>
<keyword evidence="4" id="KW-0349">Heme</keyword>
<dbReference type="GO" id="GO:0090524">
    <property type="term" value="F:cytochrome-b5 reductase activity, acting on NADH"/>
    <property type="evidence" value="ECO:0007669"/>
    <property type="project" value="UniProtKB-EC"/>
</dbReference>
<evidence type="ECO:0000313" key="17">
    <source>
        <dbReference type="RefSeq" id="XP_032829495.1"/>
    </source>
</evidence>
<evidence type="ECO:0000256" key="6">
    <source>
        <dbReference type="ARBA" id="ARBA00023002"/>
    </source>
</evidence>
<name>A0AAJ7U4C2_PETMA</name>
<evidence type="ECO:0000256" key="9">
    <source>
        <dbReference type="ARBA" id="ARBA00030883"/>
    </source>
</evidence>
<dbReference type="Gene3D" id="3.40.50.80">
    <property type="entry name" value="Nucleotide-binding domain of ferredoxin-NADP reductase (FNR) module"/>
    <property type="match status" value="1"/>
</dbReference>
<dbReference type="PRINTS" id="PR00406">
    <property type="entry name" value="CYTB5RDTASE"/>
</dbReference>
<dbReference type="PRINTS" id="PR00363">
    <property type="entry name" value="CYTOCHROMEB5"/>
</dbReference>
<evidence type="ECO:0000313" key="16">
    <source>
        <dbReference type="RefSeq" id="XP_032829494.1"/>
    </source>
</evidence>
<dbReference type="FunFam" id="3.10.120.10:FF:000001">
    <property type="entry name" value="Cytochrome b5 reductase 4"/>
    <property type="match status" value="1"/>
</dbReference>
<keyword evidence="5" id="KW-0479">Metal-binding</keyword>
<dbReference type="InterPro" id="IPR017938">
    <property type="entry name" value="Riboflavin_synthase-like_b-brl"/>
</dbReference>
<dbReference type="GO" id="GO:0020037">
    <property type="term" value="F:heme binding"/>
    <property type="evidence" value="ECO:0007669"/>
    <property type="project" value="InterPro"/>
</dbReference>
<dbReference type="InterPro" id="IPR017927">
    <property type="entry name" value="FAD-bd_FR_type"/>
</dbReference>
<dbReference type="Gene3D" id="2.60.40.790">
    <property type="match status" value="1"/>
</dbReference>
<gene>
    <name evidence="16 17" type="primary">LOC116953416</name>
</gene>
<evidence type="ECO:0000256" key="7">
    <source>
        <dbReference type="ARBA" id="ARBA00023004"/>
    </source>
</evidence>
<evidence type="ECO:0000256" key="8">
    <source>
        <dbReference type="ARBA" id="ARBA00023027"/>
    </source>
</evidence>
<evidence type="ECO:0000256" key="1">
    <source>
        <dbReference type="ARBA" id="ARBA00006105"/>
    </source>
</evidence>
<dbReference type="CTD" id="51167"/>
<dbReference type="FunFam" id="2.60.40.790:FF:000019">
    <property type="entry name" value="cytochrome b5 reductase 4 isoform X1"/>
    <property type="match status" value="1"/>
</dbReference>
<dbReference type="Proteomes" id="UP001318040">
    <property type="component" value="Chromosome 51"/>
</dbReference>
<dbReference type="InterPro" id="IPR008333">
    <property type="entry name" value="Cbr1-like_FAD-bd_dom"/>
</dbReference>
<reference evidence="16 17" key="1">
    <citation type="submission" date="2025-04" db="UniProtKB">
        <authorList>
            <consortium name="RefSeq"/>
        </authorList>
    </citation>
    <scope>IDENTIFICATION</scope>
    <source>
        <tissue evidence="16 17">Sperm</tissue>
    </source>
</reference>
<dbReference type="SUPFAM" id="SSF52343">
    <property type="entry name" value="Ferredoxin reductase-like, C-terminal NADP-linked domain"/>
    <property type="match status" value="1"/>
</dbReference>
<evidence type="ECO:0000256" key="11">
    <source>
        <dbReference type="ARBA" id="ARBA00047682"/>
    </source>
</evidence>
<dbReference type="CDD" id="cd06183">
    <property type="entry name" value="cyt_b5_reduct_like"/>
    <property type="match status" value="1"/>
</dbReference>
<dbReference type="PANTHER" id="PTHR46237">
    <property type="entry name" value="CYTOCHROME B5 REDUCTASE 4 FAMILY MEMBER"/>
    <property type="match status" value="1"/>
</dbReference>
<dbReference type="Gene3D" id="2.40.30.10">
    <property type="entry name" value="Translation factors"/>
    <property type="match status" value="1"/>
</dbReference>
<proteinExistence type="inferred from homology"/>
<dbReference type="InterPro" id="IPR018506">
    <property type="entry name" value="Cyt_B5_heme-BS"/>
</dbReference>
<dbReference type="AlphaFoldDB" id="A0AAJ7U4C2"/>
<dbReference type="InterPro" id="IPR051872">
    <property type="entry name" value="Cytochrome_b5/Flavoprotein_Rdt"/>
</dbReference>
<sequence length="565" mass="62198">MSAEKSLPVFKNPAALAGTRLPPSVGGSAPLLAVFPAPASQQRVSESGLAGTPRNKVSLKPGRSLMDWVRLAKSGRDMTGLRGRLLHVTEAELARHNLRDDCWTCIRGLVYNVTAYMEYHPGGEEELMKAAGVDGTELFEQVHRWVNFESMLKECLVGRMAISLPIPKDVKKQKDHIVCDIVKGDNNVEAQGSEALTPLILAVPQTPTPRFDWFQTEFSVSLVVYSKQKDLEPECVVVDVSDRELRVCVVLGDQSYLLHLELEDKVLEEYTVQVTSPLGKVEVCLKKAQPRMSWKSLGQHLGGSGLLDKTSSRELLFRRGVVTARSTVTHDTVLLCVRLPPGTHMGLALGHHVYLQAPVQGVDITRAYTPVLPSLTAPWEVVPRLSTLLHFMIKVYPNGTLTPVLGCLGPGDAVLVGDGAGTFRRAQVAGVSQLSLIAAGTGLTPMVRLLAYAVVSDHIRKIELVFFNKSPEDILWKQQIDELCDRDSRFQVHYVLSEVSDRWHGRIGRISRTLLSELLAPVSSGVGERRRRLVCVCGAAPFTELAVSILDELGFEDQEIHTFTE</sequence>
<dbReference type="PROSITE" id="PS51384">
    <property type="entry name" value="FAD_FR"/>
    <property type="match status" value="1"/>
</dbReference>
<comment type="similarity">
    <text evidence="1">Belongs to the flavoprotein pyridine nucleotide cytochrome reductase family.</text>
</comment>
<evidence type="ECO:0000256" key="10">
    <source>
        <dbReference type="ARBA" id="ARBA00031842"/>
    </source>
</evidence>
<feature type="domain" description="FAD-binding FR-type" evidence="14">
    <location>
        <begin position="315"/>
        <end position="426"/>
    </location>
</feature>
<dbReference type="RefSeq" id="XP_032829494.1">
    <property type="nucleotide sequence ID" value="XM_032973603.1"/>
</dbReference>